<dbReference type="GO" id="GO:0010181">
    <property type="term" value="F:FMN binding"/>
    <property type="evidence" value="ECO:0007669"/>
    <property type="project" value="InterPro"/>
</dbReference>
<dbReference type="GO" id="GO:0046872">
    <property type="term" value="F:metal ion binding"/>
    <property type="evidence" value="ECO:0007669"/>
    <property type="project" value="InterPro"/>
</dbReference>
<dbReference type="InterPro" id="IPR016440">
    <property type="entry name" value="Rubredoxin-O_OxRdtase"/>
</dbReference>
<dbReference type="Proteomes" id="UP000178943">
    <property type="component" value="Unassembled WGS sequence"/>
</dbReference>
<accession>A0A1F5VMJ3</accession>
<evidence type="ECO:0000259" key="2">
    <source>
        <dbReference type="PROSITE" id="PS50902"/>
    </source>
</evidence>
<feature type="domain" description="Flavodoxin-like" evidence="2">
    <location>
        <begin position="250"/>
        <end position="393"/>
    </location>
</feature>
<dbReference type="Gene3D" id="3.40.50.360">
    <property type="match status" value="1"/>
</dbReference>
<dbReference type="SUPFAM" id="SSF56281">
    <property type="entry name" value="Metallo-hydrolase/oxidoreductase"/>
    <property type="match status" value="1"/>
</dbReference>
<organism evidence="3 4">
    <name type="scientific">Candidatus Fischerbacteria bacterium RBG_13_37_8</name>
    <dbReference type="NCBI Taxonomy" id="1817863"/>
    <lineage>
        <taxon>Bacteria</taxon>
        <taxon>Candidatus Fischeribacteriota</taxon>
    </lineage>
</organism>
<dbReference type="SUPFAM" id="SSF52218">
    <property type="entry name" value="Flavoproteins"/>
    <property type="match status" value="1"/>
</dbReference>
<evidence type="ECO:0000256" key="1">
    <source>
        <dbReference type="ARBA" id="ARBA00007121"/>
    </source>
</evidence>
<dbReference type="Gene3D" id="3.60.15.10">
    <property type="entry name" value="Ribonuclease Z/Hydroxyacylglutathione hydrolase-like"/>
    <property type="match status" value="1"/>
</dbReference>
<dbReference type="InterPro" id="IPR036866">
    <property type="entry name" value="RibonucZ/Hydroxyglut_hydro"/>
</dbReference>
<dbReference type="PANTHER" id="PTHR43717">
    <property type="entry name" value="ANAEROBIC NITRIC OXIDE REDUCTASE FLAVORUBREDOXIN"/>
    <property type="match status" value="1"/>
</dbReference>
<reference evidence="3 4" key="1">
    <citation type="journal article" date="2016" name="Nat. Commun.">
        <title>Thousands of microbial genomes shed light on interconnected biogeochemical processes in an aquifer system.</title>
        <authorList>
            <person name="Anantharaman K."/>
            <person name="Brown C.T."/>
            <person name="Hug L.A."/>
            <person name="Sharon I."/>
            <person name="Castelle C.J."/>
            <person name="Probst A.J."/>
            <person name="Thomas B.C."/>
            <person name="Singh A."/>
            <person name="Wilkins M.J."/>
            <person name="Karaoz U."/>
            <person name="Brodie E.L."/>
            <person name="Williams K.H."/>
            <person name="Hubbard S.S."/>
            <person name="Banfield J.F."/>
        </authorList>
    </citation>
    <scope>NUCLEOTIDE SEQUENCE [LARGE SCALE GENOMIC DNA]</scope>
</reference>
<evidence type="ECO:0000313" key="4">
    <source>
        <dbReference type="Proteomes" id="UP000178943"/>
    </source>
</evidence>
<dbReference type="GO" id="GO:0016491">
    <property type="term" value="F:oxidoreductase activity"/>
    <property type="evidence" value="ECO:0007669"/>
    <property type="project" value="InterPro"/>
</dbReference>
<proteinExistence type="inferred from homology"/>
<dbReference type="EMBL" id="MFGW01000135">
    <property type="protein sequence ID" value="OGF64626.1"/>
    <property type="molecule type" value="Genomic_DNA"/>
</dbReference>
<keyword evidence="3" id="KW-0378">Hydrolase</keyword>
<dbReference type="Pfam" id="PF00258">
    <property type="entry name" value="Flavodoxin_1"/>
    <property type="match status" value="1"/>
</dbReference>
<dbReference type="Pfam" id="PF19583">
    <property type="entry name" value="ODP"/>
    <property type="match status" value="1"/>
</dbReference>
<dbReference type="CDD" id="cd07709">
    <property type="entry name" value="flavodiiron_proteins_MBL-fold"/>
    <property type="match status" value="1"/>
</dbReference>
<dbReference type="PIRSF" id="PIRSF005243">
    <property type="entry name" value="ROO"/>
    <property type="match status" value="1"/>
</dbReference>
<sequence length="393" mass="43974">MENLYHEKISETVYWVGVKDWNRKLFDALIPLPQGTSYNAYLVKGKSKIALIDTVQAGFENELQGRINGITDVAALDYVIMNHAEPDHAGCIPYILERSKALLITSEKGAKYAQLYFKVPVERIKTVKEGESIELGGATLKFIEAPMLHWPETMFTYHVEEHVLFPCDFFGAHTAVGMYESDNEELHVHAMRYFGEIMMPFRAMGKKAMDKIKDLEIKIIAPSHGCIYREPEKILESYRSWTEGITRKKVIVLYATMWNSTKAMVDTIVDSLLSEGIEVVVYDLAVSDMGEIIKDLVNSRAVVLGTPTVLGAMHPLALSAAYVIKLFKPPVQYGVIVSSYGWGPAAVKQATEILSSTKIELVGSHEVNGPPAEADLQKVKEYAQLLAKKIRLM</sequence>
<comment type="similarity">
    <text evidence="1">In the N-terminal section; belongs to the zinc metallo-hydrolase group 3 family.</text>
</comment>
<dbReference type="InterPro" id="IPR029039">
    <property type="entry name" value="Flavoprotein-like_sf"/>
</dbReference>
<dbReference type="InterPro" id="IPR008254">
    <property type="entry name" value="Flavodoxin/NO_synth"/>
</dbReference>
<dbReference type="STRING" id="1817863.A2Y62_00565"/>
<dbReference type="InterPro" id="IPR045761">
    <property type="entry name" value="ODP_dom"/>
</dbReference>
<name>A0A1F5VMJ3_9BACT</name>
<protein>
    <submittedName>
        <fullName evidence="3">MBL fold hydrolase</fullName>
    </submittedName>
</protein>
<dbReference type="InterPro" id="IPR001279">
    <property type="entry name" value="Metallo-B-lactamas"/>
</dbReference>
<dbReference type="PROSITE" id="PS50902">
    <property type="entry name" value="FLAVODOXIN_LIKE"/>
    <property type="match status" value="1"/>
</dbReference>
<dbReference type="GO" id="GO:0009055">
    <property type="term" value="F:electron transfer activity"/>
    <property type="evidence" value="ECO:0007669"/>
    <property type="project" value="InterPro"/>
</dbReference>
<dbReference type="PANTHER" id="PTHR43717:SF1">
    <property type="entry name" value="ANAEROBIC NITRIC OXIDE REDUCTASE FLAVORUBREDOXIN"/>
    <property type="match status" value="1"/>
</dbReference>
<dbReference type="GO" id="GO:0016787">
    <property type="term" value="F:hydrolase activity"/>
    <property type="evidence" value="ECO:0007669"/>
    <property type="project" value="UniProtKB-KW"/>
</dbReference>
<evidence type="ECO:0000313" key="3">
    <source>
        <dbReference type="EMBL" id="OGF64626.1"/>
    </source>
</evidence>
<comment type="caution">
    <text evidence="3">The sequence shown here is derived from an EMBL/GenBank/DDBJ whole genome shotgun (WGS) entry which is preliminary data.</text>
</comment>
<dbReference type="SMART" id="SM00849">
    <property type="entry name" value="Lactamase_B"/>
    <property type="match status" value="1"/>
</dbReference>
<gene>
    <name evidence="3" type="ORF">A2Y62_00565</name>
</gene>
<dbReference type="AlphaFoldDB" id="A0A1F5VMJ3"/>